<dbReference type="Proteomes" id="UP000692954">
    <property type="component" value="Unassembled WGS sequence"/>
</dbReference>
<sequence>MGQCCAPSTNIQYSNTAQVKPKAEEEYDFKGVITKIDGYYRGQVIRQNIDYEFFDLNTTL</sequence>
<protein>
    <submittedName>
        <fullName evidence="1">Uncharacterized protein</fullName>
    </submittedName>
</protein>
<keyword evidence="2" id="KW-1185">Reference proteome</keyword>
<comment type="caution">
    <text evidence="1">The sequence shown here is derived from an EMBL/GenBank/DDBJ whole genome shotgun (WGS) entry which is preliminary data.</text>
</comment>
<reference evidence="1" key="1">
    <citation type="submission" date="2021-01" db="EMBL/GenBank/DDBJ databases">
        <authorList>
            <consortium name="Genoscope - CEA"/>
            <person name="William W."/>
        </authorList>
    </citation>
    <scope>NUCLEOTIDE SEQUENCE</scope>
</reference>
<evidence type="ECO:0000313" key="2">
    <source>
        <dbReference type="Proteomes" id="UP000692954"/>
    </source>
</evidence>
<dbReference type="EMBL" id="CAJJDN010000133">
    <property type="protein sequence ID" value="CAD8121614.1"/>
    <property type="molecule type" value="Genomic_DNA"/>
</dbReference>
<dbReference type="OrthoDB" id="10275882at2759"/>
<proteinExistence type="predicted"/>
<gene>
    <name evidence="1" type="ORF">PSON_ATCC_30995.1.T1330084</name>
</gene>
<evidence type="ECO:0000313" key="1">
    <source>
        <dbReference type="EMBL" id="CAD8121614.1"/>
    </source>
</evidence>
<name>A0A8S1R2N0_9CILI</name>
<accession>A0A8S1R2N0</accession>
<dbReference type="AlphaFoldDB" id="A0A8S1R2N0"/>
<organism evidence="1 2">
    <name type="scientific">Paramecium sonneborni</name>
    <dbReference type="NCBI Taxonomy" id="65129"/>
    <lineage>
        <taxon>Eukaryota</taxon>
        <taxon>Sar</taxon>
        <taxon>Alveolata</taxon>
        <taxon>Ciliophora</taxon>
        <taxon>Intramacronucleata</taxon>
        <taxon>Oligohymenophorea</taxon>
        <taxon>Peniculida</taxon>
        <taxon>Parameciidae</taxon>
        <taxon>Paramecium</taxon>
    </lineage>
</organism>